<dbReference type="Gene3D" id="1.10.10.10">
    <property type="entry name" value="Winged helix-like DNA-binding domain superfamily/Winged helix DNA-binding domain"/>
    <property type="match status" value="1"/>
</dbReference>
<dbReference type="InterPro" id="IPR000792">
    <property type="entry name" value="Tscrpt_reg_LuxR_C"/>
</dbReference>
<evidence type="ECO:0000313" key="5">
    <source>
        <dbReference type="EMBL" id="MBW8639481.1"/>
    </source>
</evidence>
<dbReference type="Pfam" id="PF00196">
    <property type="entry name" value="GerE"/>
    <property type="match status" value="1"/>
</dbReference>
<evidence type="ECO:0000256" key="1">
    <source>
        <dbReference type="ARBA" id="ARBA00023015"/>
    </source>
</evidence>
<organism evidence="5 6">
    <name type="scientific">Flavimaribacter sediminis</name>
    <dbReference type="NCBI Taxonomy" id="2865987"/>
    <lineage>
        <taxon>Bacteria</taxon>
        <taxon>Pseudomonadati</taxon>
        <taxon>Pseudomonadota</taxon>
        <taxon>Alphaproteobacteria</taxon>
        <taxon>Hyphomicrobiales</taxon>
        <taxon>Rhizobiaceae</taxon>
        <taxon>Flavimaribacter</taxon>
    </lineage>
</organism>
<keyword evidence="1" id="KW-0805">Transcription regulation</keyword>
<keyword evidence="3" id="KW-0804">Transcription</keyword>
<dbReference type="PRINTS" id="PR00038">
    <property type="entry name" value="HTHLUXR"/>
</dbReference>
<dbReference type="RefSeq" id="WP_220230210.1">
    <property type="nucleotide sequence ID" value="NZ_JAICBX010000004.1"/>
</dbReference>
<dbReference type="GO" id="GO:0003677">
    <property type="term" value="F:DNA binding"/>
    <property type="evidence" value="ECO:0007669"/>
    <property type="project" value="UniProtKB-KW"/>
</dbReference>
<evidence type="ECO:0000256" key="3">
    <source>
        <dbReference type="ARBA" id="ARBA00023163"/>
    </source>
</evidence>
<dbReference type="EMBL" id="JAICBX010000004">
    <property type="protein sequence ID" value="MBW8639481.1"/>
    <property type="molecule type" value="Genomic_DNA"/>
</dbReference>
<evidence type="ECO:0000259" key="4">
    <source>
        <dbReference type="SMART" id="SM00421"/>
    </source>
</evidence>
<proteinExistence type="predicted"/>
<dbReference type="PANTHER" id="PTHR44688">
    <property type="entry name" value="DNA-BINDING TRANSCRIPTIONAL ACTIVATOR DEVR_DOSR"/>
    <property type="match status" value="1"/>
</dbReference>
<dbReference type="PANTHER" id="PTHR44688:SF16">
    <property type="entry name" value="DNA-BINDING TRANSCRIPTIONAL ACTIVATOR DEVR_DOSR"/>
    <property type="match status" value="1"/>
</dbReference>
<protein>
    <submittedName>
        <fullName evidence="5">Helix-turn-helix transcriptional regulator</fullName>
    </submittedName>
</protein>
<sequence length="262" mass="29915">MEFTWESLGETISSIGDENFYPNIAGYLRGCIDYDNIIVIVFHGTDVPLVLFREIHGPDVFRHVEDQYLPAAYLLDPIYQFHLDRGNPGLYRLLDVAPDHFRRSRYFKWYYGRIGIIDEITIVLPVSEFTTITISIGKDSSSNQMFGDRNEEKLRQHEPVIMALLKSHAKLTKSPSRKNINVLSITDNLIGSMQDRHGVKLSKRQAEVALFILRGHSSPSIGLHLGVSPQTVKVFRKQLYAKCDISSQAELFAMMMPLLERS</sequence>
<keyword evidence="6" id="KW-1185">Reference proteome</keyword>
<reference evidence="5" key="1">
    <citation type="submission" date="2021-08" db="EMBL/GenBank/DDBJ databases">
        <title>Hoeflea bacterium WL0058 sp. nov., isolated from the sediment.</title>
        <authorList>
            <person name="Wang L."/>
            <person name="Zhang D."/>
        </authorList>
    </citation>
    <scope>NUCLEOTIDE SEQUENCE</scope>
    <source>
        <strain evidence="5">WL0058</strain>
    </source>
</reference>
<dbReference type="SMART" id="SM00421">
    <property type="entry name" value="HTH_LUXR"/>
    <property type="match status" value="1"/>
</dbReference>
<dbReference type="SUPFAM" id="SSF46894">
    <property type="entry name" value="C-terminal effector domain of the bipartite response regulators"/>
    <property type="match status" value="1"/>
</dbReference>
<keyword evidence="2" id="KW-0238">DNA-binding</keyword>
<comment type="caution">
    <text evidence="5">The sequence shown here is derived from an EMBL/GenBank/DDBJ whole genome shotgun (WGS) entry which is preliminary data.</text>
</comment>
<dbReference type="InterPro" id="IPR036388">
    <property type="entry name" value="WH-like_DNA-bd_sf"/>
</dbReference>
<name>A0AAE2ZRA2_9HYPH</name>
<evidence type="ECO:0000313" key="6">
    <source>
        <dbReference type="Proteomes" id="UP001196509"/>
    </source>
</evidence>
<accession>A0AAE2ZRA2</accession>
<dbReference type="InterPro" id="IPR016032">
    <property type="entry name" value="Sig_transdc_resp-reg_C-effctor"/>
</dbReference>
<dbReference type="AlphaFoldDB" id="A0AAE2ZRA2"/>
<feature type="domain" description="HTH luxR-type" evidence="4">
    <location>
        <begin position="198"/>
        <end position="255"/>
    </location>
</feature>
<dbReference type="GO" id="GO:0006355">
    <property type="term" value="P:regulation of DNA-templated transcription"/>
    <property type="evidence" value="ECO:0007669"/>
    <property type="project" value="InterPro"/>
</dbReference>
<gene>
    <name evidence="5" type="ORF">K1W69_19965</name>
</gene>
<evidence type="ECO:0000256" key="2">
    <source>
        <dbReference type="ARBA" id="ARBA00023125"/>
    </source>
</evidence>
<dbReference type="Proteomes" id="UP001196509">
    <property type="component" value="Unassembled WGS sequence"/>
</dbReference>